<dbReference type="EMBL" id="GBRH01158148">
    <property type="protein sequence ID" value="JAE39748.1"/>
    <property type="molecule type" value="Transcribed_RNA"/>
</dbReference>
<protein>
    <submittedName>
        <fullName evidence="1">Uncharacterized protein</fullName>
    </submittedName>
</protein>
<proteinExistence type="predicted"/>
<sequence>MKLITCRQTLVENMDISCQLEVKVFYHLVIQCPWLLVIICKNTFEVPESPVAFV</sequence>
<accession>A0A0A9I3J1</accession>
<reference evidence="1" key="2">
    <citation type="journal article" date="2015" name="Data Brief">
        <title>Shoot transcriptome of the giant reed, Arundo donax.</title>
        <authorList>
            <person name="Barrero R.A."/>
            <person name="Guerrero F.D."/>
            <person name="Moolhuijzen P."/>
            <person name="Goolsby J.A."/>
            <person name="Tidwell J."/>
            <person name="Bellgard S.E."/>
            <person name="Bellgard M.I."/>
        </authorList>
    </citation>
    <scope>NUCLEOTIDE SEQUENCE</scope>
    <source>
        <tissue evidence="1">Shoot tissue taken approximately 20 cm above the soil surface</tissue>
    </source>
</reference>
<dbReference type="AlphaFoldDB" id="A0A0A9I3J1"/>
<reference evidence="1" key="1">
    <citation type="submission" date="2014-09" db="EMBL/GenBank/DDBJ databases">
        <authorList>
            <person name="Magalhaes I.L.F."/>
            <person name="Oliveira U."/>
            <person name="Santos F.R."/>
            <person name="Vidigal T.H.D.A."/>
            <person name="Brescovit A.D."/>
            <person name="Santos A.J."/>
        </authorList>
    </citation>
    <scope>NUCLEOTIDE SEQUENCE</scope>
    <source>
        <tissue evidence="1">Shoot tissue taken approximately 20 cm above the soil surface</tissue>
    </source>
</reference>
<organism evidence="1">
    <name type="scientific">Arundo donax</name>
    <name type="common">Giant reed</name>
    <name type="synonym">Donax arundinaceus</name>
    <dbReference type="NCBI Taxonomy" id="35708"/>
    <lineage>
        <taxon>Eukaryota</taxon>
        <taxon>Viridiplantae</taxon>
        <taxon>Streptophyta</taxon>
        <taxon>Embryophyta</taxon>
        <taxon>Tracheophyta</taxon>
        <taxon>Spermatophyta</taxon>
        <taxon>Magnoliopsida</taxon>
        <taxon>Liliopsida</taxon>
        <taxon>Poales</taxon>
        <taxon>Poaceae</taxon>
        <taxon>PACMAD clade</taxon>
        <taxon>Arundinoideae</taxon>
        <taxon>Arundineae</taxon>
        <taxon>Arundo</taxon>
    </lineage>
</organism>
<name>A0A0A9I3J1_ARUDO</name>
<evidence type="ECO:0000313" key="1">
    <source>
        <dbReference type="EMBL" id="JAE39748.1"/>
    </source>
</evidence>